<dbReference type="PANTHER" id="PTHR30304:SF0">
    <property type="entry name" value="D-TAGATOSE-1,6-BISPHOSPHATE ALDOLASE SUBUNIT GATY-RELATED"/>
    <property type="match status" value="1"/>
</dbReference>
<evidence type="ECO:0000313" key="6">
    <source>
        <dbReference type="Proteomes" id="UP001596109"/>
    </source>
</evidence>
<sequence>MRAAVKNEEVRQGKLVSMKQMLREAKDNNYAVAQFNINSFQWAEAILQAAEEERAPVILGASDRLVDYLGGFKLIAIVIQTLVEEMRITVPVALHLDHGNSVARCKEAIDAGFSSVMIDGSHYPIEENIAMTKEVVAYAHSKQVSVEAEVGTVGGNEDGLIGGISYANPEECLRIVEQTGVDALAAALGSVHGPYQGEPKLGFTEMKQIFELTRIPLVLHGGSGIPLHQLHQAIELGHAKINVNTECLQAWAEAVREVLVNDREIYDVRSILTPGKEAIIATAKQKMKEFKSSHKA</sequence>
<evidence type="ECO:0000256" key="1">
    <source>
        <dbReference type="ARBA" id="ARBA00001947"/>
    </source>
</evidence>
<dbReference type="Proteomes" id="UP001596109">
    <property type="component" value="Unassembled WGS sequence"/>
</dbReference>
<dbReference type="PROSITE" id="PS00602">
    <property type="entry name" value="ALDOLASE_CLASS_II_1"/>
    <property type="match status" value="1"/>
</dbReference>
<dbReference type="RefSeq" id="WP_381435574.1">
    <property type="nucleotide sequence ID" value="NZ_JBHSNO010000006.1"/>
</dbReference>
<organism evidence="5 6">
    <name type="scientific">Sporosarcina soli</name>
    <dbReference type="NCBI Taxonomy" id="334736"/>
    <lineage>
        <taxon>Bacteria</taxon>
        <taxon>Bacillati</taxon>
        <taxon>Bacillota</taxon>
        <taxon>Bacilli</taxon>
        <taxon>Bacillales</taxon>
        <taxon>Caryophanaceae</taxon>
        <taxon>Sporosarcina</taxon>
    </lineage>
</organism>
<dbReference type="Gene3D" id="3.20.20.70">
    <property type="entry name" value="Aldolase class I"/>
    <property type="match status" value="1"/>
</dbReference>
<accession>A0ABW0TNG9</accession>
<dbReference type="InterPro" id="IPR013785">
    <property type="entry name" value="Aldolase_TIM"/>
</dbReference>
<dbReference type="InterPro" id="IPR011289">
    <property type="entry name" value="Fruc_bis_ald_class-2"/>
</dbReference>
<gene>
    <name evidence="5" type="primary">fba</name>
    <name evidence="5" type="ORF">ACFPRA_13590</name>
</gene>
<dbReference type="SUPFAM" id="SSF51569">
    <property type="entry name" value="Aldolase"/>
    <property type="match status" value="1"/>
</dbReference>
<dbReference type="EC" id="4.1.2.13" evidence="5"/>
<evidence type="ECO:0000256" key="4">
    <source>
        <dbReference type="ARBA" id="ARBA00023239"/>
    </source>
</evidence>
<dbReference type="PROSITE" id="PS00806">
    <property type="entry name" value="ALDOLASE_CLASS_II_2"/>
    <property type="match status" value="1"/>
</dbReference>
<keyword evidence="6" id="KW-1185">Reference proteome</keyword>
<comment type="cofactor">
    <cofactor evidence="1">
        <name>Zn(2+)</name>
        <dbReference type="ChEBI" id="CHEBI:29105"/>
    </cofactor>
</comment>
<dbReference type="InterPro" id="IPR000771">
    <property type="entry name" value="FBA_II"/>
</dbReference>
<dbReference type="EMBL" id="JBHSNO010000006">
    <property type="protein sequence ID" value="MFC5589933.1"/>
    <property type="molecule type" value="Genomic_DNA"/>
</dbReference>
<dbReference type="GO" id="GO:0004332">
    <property type="term" value="F:fructose-bisphosphate aldolase activity"/>
    <property type="evidence" value="ECO:0007669"/>
    <property type="project" value="UniProtKB-EC"/>
</dbReference>
<comment type="caution">
    <text evidence="5">The sequence shown here is derived from an EMBL/GenBank/DDBJ whole genome shotgun (WGS) entry which is preliminary data.</text>
</comment>
<dbReference type="PIRSF" id="PIRSF001359">
    <property type="entry name" value="F_bP_aldolase_II"/>
    <property type="match status" value="1"/>
</dbReference>
<evidence type="ECO:0000256" key="3">
    <source>
        <dbReference type="ARBA" id="ARBA00022833"/>
    </source>
</evidence>
<keyword evidence="3" id="KW-0862">Zinc</keyword>
<evidence type="ECO:0000256" key="2">
    <source>
        <dbReference type="ARBA" id="ARBA00022723"/>
    </source>
</evidence>
<keyword evidence="2" id="KW-0479">Metal-binding</keyword>
<dbReference type="NCBIfam" id="TIGR00167">
    <property type="entry name" value="cbbA"/>
    <property type="match status" value="1"/>
</dbReference>
<reference evidence="6" key="1">
    <citation type="journal article" date="2019" name="Int. J. Syst. Evol. Microbiol.">
        <title>The Global Catalogue of Microorganisms (GCM) 10K type strain sequencing project: providing services to taxonomists for standard genome sequencing and annotation.</title>
        <authorList>
            <consortium name="The Broad Institute Genomics Platform"/>
            <consortium name="The Broad Institute Genome Sequencing Center for Infectious Disease"/>
            <person name="Wu L."/>
            <person name="Ma J."/>
        </authorList>
    </citation>
    <scope>NUCLEOTIDE SEQUENCE [LARGE SCALE GENOMIC DNA]</scope>
    <source>
        <strain evidence="6">CGMCC 4.1434</strain>
    </source>
</reference>
<evidence type="ECO:0000313" key="5">
    <source>
        <dbReference type="EMBL" id="MFC5589933.1"/>
    </source>
</evidence>
<dbReference type="NCBIfam" id="TIGR01859">
    <property type="entry name" value="fruc_bis_ald"/>
    <property type="match status" value="1"/>
</dbReference>
<dbReference type="Pfam" id="PF01116">
    <property type="entry name" value="F_bP_aldolase"/>
    <property type="match status" value="1"/>
</dbReference>
<name>A0ABW0TNG9_9BACL</name>
<proteinExistence type="predicted"/>
<protein>
    <submittedName>
        <fullName evidence="5">Class II fructose-1,6-bisphosphate aldolase</fullName>
        <ecNumber evidence="5">4.1.2.13</ecNumber>
    </submittedName>
</protein>
<dbReference type="InterPro" id="IPR050246">
    <property type="entry name" value="Class_II_FBP_aldolase"/>
</dbReference>
<dbReference type="PANTHER" id="PTHR30304">
    <property type="entry name" value="D-TAGATOSE-1,6-BISPHOSPHATE ALDOLASE"/>
    <property type="match status" value="1"/>
</dbReference>
<dbReference type="CDD" id="cd00947">
    <property type="entry name" value="TBP_aldolase_IIB"/>
    <property type="match status" value="1"/>
</dbReference>
<keyword evidence="4 5" id="KW-0456">Lyase</keyword>